<evidence type="ECO:0000259" key="1">
    <source>
        <dbReference type="Pfam" id="PF01521"/>
    </source>
</evidence>
<dbReference type="Pfam" id="PF01521">
    <property type="entry name" value="Fe-S_biosyn"/>
    <property type="match status" value="1"/>
</dbReference>
<evidence type="ECO:0000313" key="2">
    <source>
        <dbReference type="EMBL" id="ARN84687.1"/>
    </source>
</evidence>
<dbReference type="Gene3D" id="2.60.300.12">
    <property type="entry name" value="HesB-like domain"/>
    <property type="match status" value="1"/>
</dbReference>
<dbReference type="STRING" id="1414854.GQ61_04495"/>
<dbReference type="KEGG" id="naf:GQ61_04495"/>
<dbReference type="GO" id="GO:0051537">
    <property type="term" value="F:2 iron, 2 sulfur cluster binding"/>
    <property type="evidence" value="ECO:0007669"/>
    <property type="project" value="TreeGrafter"/>
</dbReference>
<name>A0A1W6N469_9PROT</name>
<sequence length="114" mass="12405">MTPLNPSSDLNLQVTQRAFDQITVLEKTEGMLRVRVDGGGCSGLQYNFSFEKEPGHEDIVFSLGEVKIISDETSLNFLNGSMIDYTEDMMSAAFVIKNPNAVASCGCGNSFSII</sequence>
<keyword evidence="3" id="KW-1185">Reference proteome</keyword>
<feature type="domain" description="Core" evidence="1">
    <location>
        <begin position="11"/>
        <end position="109"/>
    </location>
</feature>
<dbReference type="AlphaFoldDB" id="A0A1W6N469"/>
<dbReference type="InterPro" id="IPR035903">
    <property type="entry name" value="HesB-like_dom_sf"/>
</dbReference>
<accession>A0A1W6N469</accession>
<dbReference type="InterPro" id="IPR000361">
    <property type="entry name" value="ATAP_core_dom"/>
</dbReference>
<dbReference type="PANTHER" id="PTHR43011">
    <property type="entry name" value="IRON-SULFUR CLUSTER ASSEMBLY 2 HOMOLOG, MITOCHONDRIAL"/>
    <property type="match status" value="1"/>
</dbReference>
<protein>
    <recommendedName>
        <fullName evidence="1">Core domain-containing protein</fullName>
    </recommendedName>
</protein>
<gene>
    <name evidence="2" type="ORF">GQ61_04495</name>
</gene>
<dbReference type="GO" id="GO:0016226">
    <property type="term" value="P:iron-sulfur cluster assembly"/>
    <property type="evidence" value="ECO:0007669"/>
    <property type="project" value="InterPro"/>
</dbReference>
<dbReference type="PROSITE" id="PS01152">
    <property type="entry name" value="HESB"/>
    <property type="match status" value="1"/>
</dbReference>
<organism evidence="2 3">
    <name type="scientific">Candidatus Nucleicultrix amoebiphila FS5</name>
    <dbReference type="NCBI Taxonomy" id="1414854"/>
    <lineage>
        <taxon>Bacteria</taxon>
        <taxon>Pseudomonadati</taxon>
        <taxon>Pseudomonadota</taxon>
        <taxon>Alphaproteobacteria</taxon>
        <taxon>Holosporales</taxon>
        <taxon>Candidatus Nucleicultricaceae</taxon>
        <taxon>Candidatus Nucleicultrix</taxon>
    </lineage>
</organism>
<reference evidence="2 3" key="1">
    <citation type="submission" date="2014-06" db="EMBL/GenBank/DDBJ databases">
        <title>The genome of the endonuclear symbiont Nucleicultrix amoebiphila.</title>
        <authorList>
            <person name="Schulz F."/>
            <person name="Horn M."/>
        </authorList>
    </citation>
    <scope>NUCLEOTIDE SEQUENCE [LARGE SCALE GENOMIC DNA]</scope>
    <source>
        <strain evidence="2 3">FS5</strain>
    </source>
</reference>
<dbReference type="GO" id="GO:0005506">
    <property type="term" value="F:iron ion binding"/>
    <property type="evidence" value="ECO:0007669"/>
    <property type="project" value="TreeGrafter"/>
</dbReference>
<proteinExistence type="predicted"/>
<dbReference type="SUPFAM" id="SSF89360">
    <property type="entry name" value="HesB-like domain"/>
    <property type="match status" value="1"/>
</dbReference>
<dbReference type="InterPro" id="IPR017870">
    <property type="entry name" value="FeS_cluster_insertion_CS"/>
</dbReference>
<dbReference type="PANTHER" id="PTHR43011:SF1">
    <property type="entry name" value="IRON-SULFUR CLUSTER ASSEMBLY 2 HOMOLOG, MITOCHONDRIAL"/>
    <property type="match status" value="1"/>
</dbReference>
<dbReference type="EMBL" id="CP008743">
    <property type="protein sequence ID" value="ARN84687.1"/>
    <property type="molecule type" value="Genomic_DNA"/>
</dbReference>
<dbReference type="NCBIfam" id="TIGR00049">
    <property type="entry name" value="iron-sulfur cluster assembly accessory protein"/>
    <property type="match status" value="1"/>
</dbReference>
<dbReference type="Proteomes" id="UP000237351">
    <property type="component" value="Chromosome"/>
</dbReference>
<dbReference type="InterPro" id="IPR016092">
    <property type="entry name" value="ATAP"/>
</dbReference>
<dbReference type="GO" id="GO:0051539">
    <property type="term" value="F:4 iron, 4 sulfur cluster binding"/>
    <property type="evidence" value="ECO:0007669"/>
    <property type="project" value="TreeGrafter"/>
</dbReference>
<evidence type="ECO:0000313" key="3">
    <source>
        <dbReference type="Proteomes" id="UP000237351"/>
    </source>
</evidence>